<feature type="transmembrane region" description="Helical" evidence="1">
    <location>
        <begin position="276"/>
        <end position="298"/>
    </location>
</feature>
<evidence type="ECO:0000256" key="1">
    <source>
        <dbReference type="SAM" id="Phobius"/>
    </source>
</evidence>
<organism evidence="2">
    <name type="scientific">bioreactor metagenome</name>
    <dbReference type="NCBI Taxonomy" id="1076179"/>
    <lineage>
        <taxon>unclassified sequences</taxon>
        <taxon>metagenomes</taxon>
        <taxon>ecological metagenomes</taxon>
    </lineage>
</organism>
<name>A0A644TV56_9ZZZZ</name>
<dbReference type="AlphaFoldDB" id="A0A644TV56"/>
<dbReference type="EMBL" id="VSSQ01000053">
    <property type="protein sequence ID" value="MPL70539.1"/>
    <property type="molecule type" value="Genomic_DNA"/>
</dbReference>
<evidence type="ECO:0000313" key="2">
    <source>
        <dbReference type="EMBL" id="MPL70539.1"/>
    </source>
</evidence>
<feature type="transmembrane region" description="Helical" evidence="1">
    <location>
        <begin position="318"/>
        <end position="337"/>
    </location>
</feature>
<feature type="transmembrane region" description="Helical" evidence="1">
    <location>
        <begin position="128"/>
        <end position="151"/>
    </location>
</feature>
<keyword evidence="1" id="KW-1133">Transmembrane helix</keyword>
<feature type="transmembrane region" description="Helical" evidence="1">
    <location>
        <begin position="454"/>
        <end position="472"/>
    </location>
</feature>
<feature type="transmembrane region" description="Helical" evidence="1">
    <location>
        <begin position="88"/>
        <end position="107"/>
    </location>
</feature>
<comment type="caution">
    <text evidence="2">The sequence shown here is derived from an EMBL/GenBank/DDBJ whole genome shotgun (WGS) entry which is preliminary data.</text>
</comment>
<protein>
    <submittedName>
        <fullName evidence="2">p-aminobenzoyl-glutamate transport protein</fullName>
    </submittedName>
</protein>
<keyword evidence="1" id="KW-0472">Membrane</keyword>
<feature type="transmembrane region" description="Helical" evidence="1">
    <location>
        <begin position="484"/>
        <end position="509"/>
    </location>
</feature>
<sequence>MANATNKTGEKDAKFGRFLSGVERVGNKLPDTVVIFIVLDLAILLVSWLGGLFHWSTVHPGTGKTVEVFNLLSPAGLQYVFSNMYQNFSAFAPFAIAMPLFLAVGVMNKSGLMETLFVGFGSKVKPQFLTIIIVFIGIMSNLMSDAGYAILPAMAAVLFMSVGRNPILGMCCAYTACGAGMAANLLIGISDARISATSQAAAQMLDPKMVVLPTANWYFIAAATVVLTIAATFVTDKILEPRMSRTGDWNSGAADVKKIDLATYQATALQKKGMRAAGISVLVLAAIILIGVLPSWGYLRGADGKSVFGTQATQLGSIVTSIILFIGIPGAVYGKVVGSFKNSKDISSAMGAGVVDIASFIVLCFFAGQFTAWFGKSNVGIIFSIEGANFLKSIGFSGLPLMIVLALITILLDIFVPSANAKWAILAPVLVPMFMMLGYHPALTQMVYRMGDSIVNSLTPLMPFFALLLGLAQQYDKKAGIGTVMSLLMPYTLAYFIGWVFLFIVWFLFKLPMGPGGPLFL</sequence>
<dbReference type="InterPro" id="IPR004697">
    <property type="entry name" value="AbgT"/>
</dbReference>
<proteinExistence type="predicted"/>
<feature type="transmembrane region" description="Helical" evidence="1">
    <location>
        <begin position="349"/>
        <end position="374"/>
    </location>
</feature>
<dbReference type="GO" id="GO:1902604">
    <property type="term" value="P:p-aminobenzoyl-glutamate transmembrane transport"/>
    <property type="evidence" value="ECO:0007669"/>
    <property type="project" value="InterPro"/>
</dbReference>
<feature type="transmembrane region" description="Helical" evidence="1">
    <location>
        <begin position="33"/>
        <end position="55"/>
    </location>
</feature>
<feature type="transmembrane region" description="Helical" evidence="1">
    <location>
        <begin position="215"/>
        <end position="235"/>
    </location>
</feature>
<dbReference type="Pfam" id="PF03806">
    <property type="entry name" value="ABG_transport"/>
    <property type="match status" value="1"/>
</dbReference>
<accession>A0A644TV56</accession>
<feature type="transmembrane region" description="Helical" evidence="1">
    <location>
        <begin position="394"/>
        <end position="416"/>
    </location>
</feature>
<dbReference type="GO" id="GO:0015558">
    <property type="term" value="F:secondary active p-aminobenzoyl-glutamate transmembrane transporter activity"/>
    <property type="evidence" value="ECO:0007669"/>
    <property type="project" value="InterPro"/>
</dbReference>
<dbReference type="PANTHER" id="PTHR30282">
    <property type="entry name" value="P-AMINOBENZOYL GLUTAMATE TRANSPORTER"/>
    <property type="match status" value="1"/>
</dbReference>
<keyword evidence="1" id="KW-0812">Transmembrane</keyword>
<feature type="transmembrane region" description="Helical" evidence="1">
    <location>
        <begin position="423"/>
        <end position="442"/>
    </location>
</feature>
<reference evidence="2" key="1">
    <citation type="submission" date="2019-08" db="EMBL/GenBank/DDBJ databases">
        <authorList>
            <person name="Kucharzyk K."/>
            <person name="Murdoch R.W."/>
            <person name="Higgins S."/>
            <person name="Loffler F."/>
        </authorList>
    </citation>
    <scope>NUCLEOTIDE SEQUENCE</scope>
</reference>
<dbReference type="PANTHER" id="PTHR30282:SF0">
    <property type="entry name" value="P-AMINOBENZOYL-GLUTAMATE TRANSPORT PROTEIN"/>
    <property type="match status" value="1"/>
</dbReference>
<gene>
    <name evidence="2" type="primary">abgT_1</name>
    <name evidence="2" type="ORF">SDC9_16296</name>
</gene>